<feature type="domain" description="FAD-binding FR-type" evidence="10">
    <location>
        <begin position="40"/>
        <end position="143"/>
    </location>
</feature>
<dbReference type="SUPFAM" id="SSF52343">
    <property type="entry name" value="Ferredoxin reductase-like, C-terminal NADP-linked domain"/>
    <property type="match status" value="1"/>
</dbReference>
<dbReference type="Pfam" id="PF00970">
    <property type="entry name" value="FAD_binding_6"/>
    <property type="match status" value="1"/>
</dbReference>
<evidence type="ECO:0000256" key="2">
    <source>
        <dbReference type="ARBA" id="ARBA00022630"/>
    </source>
</evidence>
<proteinExistence type="predicted"/>
<feature type="domain" description="2Fe-2S ferredoxin-type" evidence="9">
    <location>
        <begin position="296"/>
        <end position="380"/>
    </location>
</feature>
<keyword evidence="3" id="KW-0001">2Fe-2S</keyword>
<dbReference type="CDD" id="cd00207">
    <property type="entry name" value="fer2"/>
    <property type="match status" value="1"/>
</dbReference>
<dbReference type="AlphaFoldDB" id="A0A7Z0IQM0"/>
<dbReference type="Gene3D" id="2.40.30.10">
    <property type="entry name" value="Translation factors"/>
    <property type="match status" value="1"/>
</dbReference>
<evidence type="ECO:0000256" key="4">
    <source>
        <dbReference type="ARBA" id="ARBA00022723"/>
    </source>
</evidence>
<evidence type="ECO:0000256" key="3">
    <source>
        <dbReference type="ARBA" id="ARBA00022714"/>
    </source>
</evidence>
<evidence type="ECO:0000256" key="5">
    <source>
        <dbReference type="ARBA" id="ARBA00022827"/>
    </source>
</evidence>
<evidence type="ECO:0000259" key="9">
    <source>
        <dbReference type="PROSITE" id="PS51085"/>
    </source>
</evidence>
<dbReference type="SUPFAM" id="SSF63380">
    <property type="entry name" value="Riboflavin synthase domain-like"/>
    <property type="match status" value="1"/>
</dbReference>
<evidence type="ECO:0000259" key="10">
    <source>
        <dbReference type="PROSITE" id="PS51384"/>
    </source>
</evidence>
<keyword evidence="6" id="KW-0560">Oxidoreductase</keyword>
<dbReference type="InterPro" id="IPR050415">
    <property type="entry name" value="MRET"/>
</dbReference>
<name>A0A7Z0IQM0_9ACTN</name>
<keyword evidence="8" id="KW-0411">Iron-sulfur</keyword>
<keyword evidence="7" id="KW-0408">Iron</keyword>
<evidence type="ECO:0000256" key="7">
    <source>
        <dbReference type="ARBA" id="ARBA00023004"/>
    </source>
</evidence>
<gene>
    <name evidence="11" type="ORF">BJ988_000644</name>
</gene>
<evidence type="ECO:0000256" key="8">
    <source>
        <dbReference type="ARBA" id="ARBA00023014"/>
    </source>
</evidence>
<keyword evidence="2" id="KW-0285">Flavoprotein</keyword>
<dbReference type="RefSeq" id="WP_218860564.1">
    <property type="nucleotide sequence ID" value="NZ_JACBZR010000001.1"/>
</dbReference>
<dbReference type="PROSITE" id="PS51384">
    <property type="entry name" value="FAD_FR"/>
    <property type="match status" value="1"/>
</dbReference>
<dbReference type="GO" id="GO:0046872">
    <property type="term" value="F:metal ion binding"/>
    <property type="evidence" value="ECO:0007669"/>
    <property type="project" value="UniProtKB-KW"/>
</dbReference>
<evidence type="ECO:0000313" key="12">
    <source>
        <dbReference type="Proteomes" id="UP000564496"/>
    </source>
</evidence>
<evidence type="ECO:0000256" key="6">
    <source>
        <dbReference type="ARBA" id="ARBA00023002"/>
    </source>
</evidence>
<dbReference type="InterPro" id="IPR001041">
    <property type="entry name" value="2Fe-2S_ferredoxin-type"/>
</dbReference>
<organism evidence="11 12">
    <name type="scientific">Nocardioides panzhihuensis</name>
    <dbReference type="NCBI Taxonomy" id="860243"/>
    <lineage>
        <taxon>Bacteria</taxon>
        <taxon>Bacillati</taxon>
        <taxon>Actinomycetota</taxon>
        <taxon>Actinomycetes</taxon>
        <taxon>Propionibacteriales</taxon>
        <taxon>Nocardioidaceae</taxon>
        <taxon>Nocardioides</taxon>
    </lineage>
</organism>
<keyword evidence="4" id="KW-0479">Metal-binding</keyword>
<evidence type="ECO:0000256" key="1">
    <source>
        <dbReference type="ARBA" id="ARBA00001974"/>
    </source>
</evidence>
<dbReference type="GO" id="GO:0051537">
    <property type="term" value="F:2 iron, 2 sulfur cluster binding"/>
    <property type="evidence" value="ECO:0007669"/>
    <property type="project" value="UniProtKB-KW"/>
</dbReference>
<dbReference type="PANTHER" id="PTHR47354">
    <property type="entry name" value="NADH OXIDOREDUCTASE HCR"/>
    <property type="match status" value="1"/>
</dbReference>
<dbReference type="PROSITE" id="PS00197">
    <property type="entry name" value="2FE2S_FER_1"/>
    <property type="match status" value="1"/>
</dbReference>
<reference evidence="11 12" key="1">
    <citation type="submission" date="2020-07" db="EMBL/GenBank/DDBJ databases">
        <title>Sequencing the genomes of 1000 actinobacteria strains.</title>
        <authorList>
            <person name="Klenk H.-P."/>
        </authorList>
    </citation>
    <scope>NUCLEOTIDE SEQUENCE [LARGE SCALE GENOMIC DNA]</scope>
    <source>
        <strain evidence="11 12">DSM 26487</strain>
    </source>
</reference>
<dbReference type="InterPro" id="IPR017938">
    <property type="entry name" value="Riboflavin_synthase-like_b-brl"/>
</dbReference>
<dbReference type="InterPro" id="IPR006058">
    <property type="entry name" value="2Fe2S_fd_BS"/>
</dbReference>
<dbReference type="CDD" id="cd06215">
    <property type="entry name" value="FNR_iron_sulfur_binding_1"/>
    <property type="match status" value="1"/>
</dbReference>
<dbReference type="PROSITE" id="PS51085">
    <property type="entry name" value="2FE2S_FER_2"/>
    <property type="match status" value="1"/>
</dbReference>
<dbReference type="Pfam" id="PF00175">
    <property type="entry name" value="NAD_binding_1"/>
    <property type="match status" value="1"/>
</dbReference>
<keyword evidence="5" id="KW-0274">FAD</keyword>
<comment type="cofactor">
    <cofactor evidence="1">
        <name>FAD</name>
        <dbReference type="ChEBI" id="CHEBI:57692"/>
    </cofactor>
</comment>
<comment type="caution">
    <text evidence="11">The sequence shown here is derived from an EMBL/GenBank/DDBJ whole genome shotgun (WGS) entry which is preliminary data.</text>
</comment>
<dbReference type="Pfam" id="PF00111">
    <property type="entry name" value="Fer2"/>
    <property type="match status" value="1"/>
</dbReference>
<dbReference type="InterPro" id="IPR039261">
    <property type="entry name" value="FNR_nucleotide-bd"/>
</dbReference>
<dbReference type="Gene3D" id="3.40.50.80">
    <property type="entry name" value="Nucleotide-binding domain of ferredoxin-NADP reductase (FNR) module"/>
    <property type="match status" value="1"/>
</dbReference>
<accession>A0A7Z0IQM0</accession>
<dbReference type="PRINTS" id="PR00410">
    <property type="entry name" value="PHEHYDRXLASE"/>
</dbReference>
<protein>
    <submittedName>
        <fullName evidence="11">Ferredoxin-NADP reductase</fullName>
    </submittedName>
</protein>
<keyword evidence="12" id="KW-1185">Reference proteome</keyword>
<sequence>MTEMEQMTEPWPVDAAPLPTSALYAVPSPLGAGILPEERPFEGELWCRRVRRVTHDVVEVTLAPVNGEEFAFAPGQYLTLRATIEGEQVERCYTISSPPTRPHLLTITVKRVPDGPMSGWLHDRLAVGDRLWASGPMGGFSVREHPSSSYLLLSGGSGITPTLSTLRTLADLAESADVVVVHHARTPADLIERAELEALASTHGGTSVVWVVDQPDASWHGPTGLMSPEQLADLVSDLGEREVFCCGPAGYMGAARAAFETLGGEPAQWHEESFVLAEPPPASEEPAAERAVGAAYQVRLQRSGRDLECAPDETVLDAVKAAGVRLPSSCTQGMCGTCKSTLLSGEVDMNHAGGIRPREVAAGKFLPCCSKPLGDLVIDI</sequence>
<dbReference type="SUPFAM" id="SSF54292">
    <property type="entry name" value="2Fe-2S ferredoxin-like"/>
    <property type="match status" value="1"/>
</dbReference>
<dbReference type="EMBL" id="JACBZR010000001">
    <property type="protein sequence ID" value="NYI75996.1"/>
    <property type="molecule type" value="Genomic_DNA"/>
</dbReference>
<dbReference type="Gene3D" id="3.10.20.30">
    <property type="match status" value="1"/>
</dbReference>
<dbReference type="Proteomes" id="UP000564496">
    <property type="component" value="Unassembled WGS sequence"/>
</dbReference>
<dbReference type="InterPro" id="IPR036010">
    <property type="entry name" value="2Fe-2S_ferredoxin-like_sf"/>
</dbReference>
<evidence type="ECO:0000313" key="11">
    <source>
        <dbReference type="EMBL" id="NYI75996.1"/>
    </source>
</evidence>
<dbReference type="PANTHER" id="PTHR47354:SF6">
    <property type="entry name" value="NADH OXIDOREDUCTASE HCR"/>
    <property type="match status" value="1"/>
</dbReference>
<dbReference type="InterPro" id="IPR008333">
    <property type="entry name" value="Cbr1-like_FAD-bd_dom"/>
</dbReference>
<dbReference type="InterPro" id="IPR001433">
    <property type="entry name" value="OxRdtase_FAD/NAD-bd"/>
</dbReference>
<dbReference type="InterPro" id="IPR017927">
    <property type="entry name" value="FAD-bd_FR_type"/>
</dbReference>
<dbReference type="GO" id="GO:0016491">
    <property type="term" value="F:oxidoreductase activity"/>
    <property type="evidence" value="ECO:0007669"/>
    <property type="project" value="UniProtKB-KW"/>
</dbReference>
<dbReference type="InterPro" id="IPR012675">
    <property type="entry name" value="Beta-grasp_dom_sf"/>
</dbReference>